<keyword evidence="3" id="KW-1185">Reference proteome</keyword>
<dbReference type="SUPFAM" id="SSF53335">
    <property type="entry name" value="S-adenosyl-L-methionine-dependent methyltransferases"/>
    <property type="match status" value="1"/>
</dbReference>
<dbReference type="InterPro" id="IPR029063">
    <property type="entry name" value="SAM-dependent_MTases_sf"/>
</dbReference>
<evidence type="ECO:0000313" key="2">
    <source>
        <dbReference type="EMBL" id="MDU9003742.1"/>
    </source>
</evidence>
<name>A0ABU3VC30_9RHOB</name>
<dbReference type="Proteomes" id="UP001255416">
    <property type="component" value="Unassembled WGS sequence"/>
</dbReference>
<dbReference type="CDD" id="cd02440">
    <property type="entry name" value="AdoMet_MTases"/>
    <property type="match status" value="1"/>
</dbReference>
<feature type="domain" description="Methyltransferase" evidence="1">
    <location>
        <begin position="40"/>
        <end position="129"/>
    </location>
</feature>
<dbReference type="GO" id="GO:0032259">
    <property type="term" value="P:methylation"/>
    <property type="evidence" value="ECO:0007669"/>
    <property type="project" value="UniProtKB-KW"/>
</dbReference>
<protein>
    <submittedName>
        <fullName evidence="2">Class I SAM-dependent methyltransferase</fullName>
        <ecNumber evidence="2">2.1.1.-</ecNumber>
    </submittedName>
</protein>
<dbReference type="RefSeq" id="WP_316774864.1">
    <property type="nucleotide sequence ID" value="NZ_JASMWN010000004.1"/>
</dbReference>
<evidence type="ECO:0000259" key="1">
    <source>
        <dbReference type="Pfam" id="PF13649"/>
    </source>
</evidence>
<dbReference type="InterPro" id="IPR041698">
    <property type="entry name" value="Methyltransf_25"/>
</dbReference>
<evidence type="ECO:0000313" key="3">
    <source>
        <dbReference type="Proteomes" id="UP001255416"/>
    </source>
</evidence>
<proteinExistence type="predicted"/>
<dbReference type="GO" id="GO:0008168">
    <property type="term" value="F:methyltransferase activity"/>
    <property type="evidence" value="ECO:0007669"/>
    <property type="project" value="UniProtKB-KW"/>
</dbReference>
<reference evidence="3" key="1">
    <citation type="submission" date="2023-05" db="EMBL/GenBank/DDBJ databases">
        <title>Sedimentitalea sp. nov. JM2-8.</title>
        <authorList>
            <person name="Huang J."/>
        </authorList>
    </citation>
    <scope>NUCLEOTIDE SEQUENCE [LARGE SCALE GENOMIC DNA]</scope>
    <source>
        <strain evidence="3">KHS03</strain>
    </source>
</reference>
<dbReference type="Pfam" id="PF13649">
    <property type="entry name" value="Methyltransf_25"/>
    <property type="match status" value="1"/>
</dbReference>
<dbReference type="Gene3D" id="3.40.50.150">
    <property type="entry name" value="Vaccinia Virus protein VP39"/>
    <property type="match status" value="1"/>
</dbReference>
<sequence>MTDEEVLARIYTGLDREGPGDPADVAWAIKRLGLNGARAVCDAGCGSGADSETLANALPKAQITAIEQLPHLVKEAQARCERIPNVTVRQGDMARLDGPFDLIWCAGAIYFLGVTAGLRGWRSGLAAGGTVAFSEPVLLGSADETVSAFWQEYPAITNLDGIAARIEAADFEVLDHRQIIGAAWQRYYTPLAAHLVALRATDDPGLREPVAATEREIALWRTAQDRIAYALMLARPR</sequence>
<dbReference type="EMBL" id="JASMWN010000004">
    <property type="protein sequence ID" value="MDU9003742.1"/>
    <property type="molecule type" value="Genomic_DNA"/>
</dbReference>
<organism evidence="2 3">
    <name type="scientific">Sedimentitalea todarodis</name>
    <dbReference type="NCBI Taxonomy" id="1631240"/>
    <lineage>
        <taxon>Bacteria</taxon>
        <taxon>Pseudomonadati</taxon>
        <taxon>Pseudomonadota</taxon>
        <taxon>Alphaproteobacteria</taxon>
        <taxon>Rhodobacterales</taxon>
        <taxon>Paracoccaceae</taxon>
        <taxon>Sedimentitalea</taxon>
    </lineage>
</organism>
<gene>
    <name evidence="2" type="ORF">QO231_07730</name>
</gene>
<comment type="caution">
    <text evidence="2">The sequence shown here is derived from an EMBL/GenBank/DDBJ whole genome shotgun (WGS) entry which is preliminary data.</text>
</comment>
<accession>A0ABU3VC30</accession>
<dbReference type="EC" id="2.1.1.-" evidence="2"/>
<keyword evidence="2" id="KW-0808">Transferase</keyword>
<keyword evidence="2" id="KW-0489">Methyltransferase</keyword>